<evidence type="ECO:0000313" key="2">
    <source>
        <dbReference type="EMBL" id="RRT76606.1"/>
    </source>
</evidence>
<proteinExistence type="predicted"/>
<dbReference type="Proteomes" id="UP000287651">
    <property type="component" value="Unassembled WGS sequence"/>
</dbReference>
<feature type="region of interest" description="Disordered" evidence="1">
    <location>
        <begin position="199"/>
        <end position="226"/>
    </location>
</feature>
<accession>A0A427AKA1</accession>
<comment type="caution">
    <text evidence="2">The sequence shown here is derived from an EMBL/GenBank/DDBJ whole genome shotgun (WGS) entry which is preliminary data.</text>
</comment>
<protein>
    <submittedName>
        <fullName evidence="2">Uncharacterized protein</fullName>
    </submittedName>
</protein>
<organism evidence="2 3">
    <name type="scientific">Ensete ventricosum</name>
    <name type="common">Abyssinian banana</name>
    <name type="synonym">Musa ensete</name>
    <dbReference type="NCBI Taxonomy" id="4639"/>
    <lineage>
        <taxon>Eukaryota</taxon>
        <taxon>Viridiplantae</taxon>
        <taxon>Streptophyta</taxon>
        <taxon>Embryophyta</taxon>
        <taxon>Tracheophyta</taxon>
        <taxon>Spermatophyta</taxon>
        <taxon>Magnoliopsida</taxon>
        <taxon>Liliopsida</taxon>
        <taxon>Zingiberales</taxon>
        <taxon>Musaceae</taxon>
        <taxon>Ensete</taxon>
    </lineage>
</organism>
<evidence type="ECO:0000256" key="1">
    <source>
        <dbReference type="SAM" id="MobiDB-lite"/>
    </source>
</evidence>
<name>A0A427AKA1_ENSVE</name>
<dbReference type="AlphaFoldDB" id="A0A427AKA1"/>
<reference evidence="2 3" key="1">
    <citation type="journal article" date="2014" name="Agronomy (Basel)">
        <title>A Draft Genome Sequence for Ensete ventricosum, the Drought-Tolerant Tree Against Hunger.</title>
        <authorList>
            <person name="Harrison J."/>
            <person name="Moore K.A."/>
            <person name="Paszkiewicz K."/>
            <person name="Jones T."/>
            <person name="Grant M."/>
            <person name="Ambacheew D."/>
            <person name="Muzemil S."/>
            <person name="Studholme D.J."/>
        </authorList>
    </citation>
    <scope>NUCLEOTIDE SEQUENCE [LARGE SCALE GENOMIC DNA]</scope>
</reference>
<gene>
    <name evidence="2" type="ORF">B296_00014588</name>
</gene>
<dbReference type="EMBL" id="AMZH03002151">
    <property type="protein sequence ID" value="RRT76606.1"/>
    <property type="molecule type" value="Genomic_DNA"/>
</dbReference>
<sequence length="289" mass="32337">MRGPHIFRNNMDVGFAQQAAVGGAAVSMALAHELSSTGLHVTDNAVGDRHRRSAAMKRTKIEAFMMKLEKLQASMADGGLESKAKGRRTLFIGHNGMWRRGQKKGGSTRKEHIGWERVAVEGVKPVAILWAPYRWTLPIVKKRFCGHVYNEQEYKKDEGIYQKIQEGRIATDQKQRKANDGSFVPPPYPHLRRRLCLEGGRHRRSPAASSSMSMKDEEAPRRTRLPPVGSEWELDAERAGAMSADPRRRVPCPCQCSARGGGALACRLAAPRRRRRRRMVTGVCSHPPI</sequence>
<evidence type="ECO:0000313" key="3">
    <source>
        <dbReference type="Proteomes" id="UP000287651"/>
    </source>
</evidence>